<protein>
    <recommendedName>
        <fullName evidence="2">precorrin-2 dehydrogenase</fullName>
        <ecNumber evidence="2">1.3.1.76</ecNumber>
    </recommendedName>
</protein>
<dbReference type="Pfam" id="PF14824">
    <property type="entry name" value="Sirohm_synth_M"/>
    <property type="match status" value="1"/>
</dbReference>
<keyword evidence="3" id="KW-0560">Oxidoreductase</keyword>
<keyword evidence="5" id="KW-0627">Porphyrin biosynthesis</keyword>
<dbReference type="GO" id="GO:0019354">
    <property type="term" value="P:siroheme biosynthetic process"/>
    <property type="evidence" value="ECO:0007669"/>
    <property type="project" value="UniProtKB-UniPathway"/>
</dbReference>
<dbReference type="PANTHER" id="PTHR35330">
    <property type="entry name" value="SIROHEME BIOSYNTHESIS PROTEIN MET8"/>
    <property type="match status" value="1"/>
</dbReference>
<dbReference type="GO" id="GO:0004325">
    <property type="term" value="F:ferrochelatase activity"/>
    <property type="evidence" value="ECO:0007669"/>
    <property type="project" value="InterPro"/>
</dbReference>
<dbReference type="Proteomes" id="UP000190831">
    <property type="component" value="Chromosome C"/>
</dbReference>
<dbReference type="SUPFAM" id="SSF75615">
    <property type="entry name" value="Siroheme synthase middle domains-like"/>
    <property type="match status" value="1"/>
</dbReference>
<dbReference type="AlphaFoldDB" id="A0A1G4M9P4"/>
<dbReference type="InterPro" id="IPR028161">
    <property type="entry name" value="Met8-like"/>
</dbReference>
<evidence type="ECO:0000256" key="2">
    <source>
        <dbReference type="ARBA" id="ARBA00012400"/>
    </source>
</evidence>
<dbReference type="Gene3D" id="3.40.50.720">
    <property type="entry name" value="NAD(P)-binding Rossmann-like Domain"/>
    <property type="match status" value="1"/>
</dbReference>
<evidence type="ECO:0000313" key="8">
    <source>
        <dbReference type="EMBL" id="SCW00582.1"/>
    </source>
</evidence>
<feature type="domain" description="Siroheme biosynthesis protein Met8 C-terminal" evidence="6">
    <location>
        <begin position="222"/>
        <end position="292"/>
    </location>
</feature>
<dbReference type="InterPro" id="IPR036291">
    <property type="entry name" value="NAD(P)-bd_dom_sf"/>
</dbReference>
<organism evidence="8 9">
    <name type="scientific">Lachancea fermentati</name>
    <name type="common">Zygosaccharomyces fermentati</name>
    <dbReference type="NCBI Taxonomy" id="4955"/>
    <lineage>
        <taxon>Eukaryota</taxon>
        <taxon>Fungi</taxon>
        <taxon>Dikarya</taxon>
        <taxon>Ascomycota</taxon>
        <taxon>Saccharomycotina</taxon>
        <taxon>Saccharomycetes</taxon>
        <taxon>Saccharomycetales</taxon>
        <taxon>Saccharomycetaceae</taxon>
        <taxon>Lachancea</taxon>
    </lineage>
</organism>
<dbReference type="OrthoDB" id="1721126at2759"/>
<gene>
    <name evidence="8" type="ORF">LAFE_0C07382G</name>
</gene>
<dbReference type="UniPathway" id="UPA00262">
    <property type="reaction ID" value="UER00222"/>
</dbReference>
<dbReference type="EC" id="1.3.1.76" evidence="2"/>
<dbReference type="InterPro" id="IPR028162">
    <property type="entry name" value="Met8_C"/>
</dbReference>
<evidence type="ECO:0000256" key="5">
    <source>
        <dbReference type="ARBA" id="ARBA00023244"/>
    </source>
</evidence>
<evidence type="ECO:0000256" key="1">
    <source>
        <dbReference type="ARBA" id="ARBA00005010"/>
    </source>
</evidence>
<dbReference type="GO" id="GO:0043115">
    <property type="term" value="F:precorrin-2 dehydrogenase activity"/>
    <property type="evidence" value="ECO:0007669"/>
    <property type="project" value="UniProtKB-EC"/>
</dbReference>
<dbReference type="STRING" id="4955.A0A1G4M9P4"/>
<dbReference type="SUPFAM" id="SSF51735">
    <property type="entry name" value="NAD(P)-binding Rossmann-fold domains"/>
    <property type="match status" value="1"/>
</dbReference>
<dbReference type="InterPro" id="IPR028281">
    <property type="entry name" value="Sirohaem_synthase_central"/>
</dbReference>
<proteinExistence type="predicted"/>
<evidence type="ECO:0000256" key="3">
    <source>
        <dbReference type="ARBA" id="ARBA00023002"/>
    </source>
</evidence>
<dbReference type="Pfam" id="PF13241">
    <property type="entry name" value="NAD_binding_7"/>
    <property type="match status" value="1"/>
</dbReference>
<feature type="domain" description="Siroheme synthase central" evidence="7">
    <location>
        <begin position="191"/>
        <end position="215"/>
    </location>
</feature>
<evidence type="ECO:0000259" key="6">
    <source>
        <dbReference type="Pfam" id="PF14823"/>
    </source>
</evidence>
<reference evidence="8 9" key="1">
    <citation type="submission" date="2016-03" db="EMBL/GenBank/DDBJ databases">
        <authorList>
            <person name="Devillers H."/>
        </authorList>
    </citation>
    <scope>NUCLEOTIDE SEQUENCE [LARGE SCALE GENOMIC DNA]</scope>
    <source>
        <strain evidence="8">CBS 6772</strain>
    </source>
</reference>
<dbReference type="Gene3D" id="1.10.3280.10">
    <property type="entry name" value="Siroheme synthase, domain 3"/>
    <property type="match status" value="1"/>
</dbReference>
<evidence type="ECO:0000256" key="4">
    <source>
        <dbReference type="ARBA" id="ARBA00023027"/>
    </source>
</evidence>
<evidence type="ECO:0000259" key="7">
    <source>
        <dbReference type="Pfam" id="PF14824"/>
    </source>
</evidence>
<dbReference type="EMBL" id="LT598485">
    <property type="protein sequence ID" value="SCW00582.1"/>
    <property type="molecule type" value="Genomic_DNA"/>
</dbReference>
<evidence type="ECO:0000313" key="9">
    <source>
        <dbReference type="Proteomes" id="UP000190831"/>
    </source>
</evidence>
<keyword evidence="4" id="KW-0520">NAD</keyword>
<comment type="pathway">
    <text evidence="1">Porphyrin-containing compound metabolism; siroheme biosynthesis; sirohydrochlorin from precorrin-2: step 1/1.</text>
</comment>
<accession>A0A1G4M9P4</accession>
<keyword evidence="9" id="KW-1185">Reference proteome</keyword>
<name>A0A1G4M9P4_LACFM</name>
<dbReference type="OMA" id="PTGCKLT"/>
<sequence>MDSISLQLAHQLTGKNVLLVGAGAVAITRLPKLLPTGCRLTVIAPEIEPEVWEHFDKTSSEELQDYIDEDWTADKHKIYRIINRGFENTDLVLYGDGSSSQSDKDAFLSSTDPNYSFTPSVNKGWHMVLTCIPDPKLSERIFYGAKLVLGQQVMCNVADNPPLCDYYFGSNVTLGGFSRNDSQSRRSREKPIQILISSNGNSPRFTALLKQEIQRKFKSLPIGLSVARLGDLRAAIRKSSEEKCPTDFTKAQLLKFRMDWIRKCTDAFGIDYCYRINVEKTTRLFEQMLQEKRLDLPPREVLLEDYLDKP</sequence>
<dbReference type="PANTHER" id="PTHR35330:SF1">
    <property type="entry name" value="SIROHEME BIOSYNTHESIS PROTEIN MET8"/>
    <property type="match status" value="1"/>
</dbReference>
<dbReference type="Pfam" id="PF14823">
    <property type="entry name" value="Sirohm_synth_C"/>
    <property type="match status" value="1"/>
</dbReference>
<dbReference type="Gene3D" id="3.30.160.110">
    <property type="entry name" value="Siroheme synthase, domain 2"/>
    <property type="match status" value="1"/>
</dbReference>